<feature type="transmembrane region" description="Helical" evidence="7">
    <location>
        <begin position="358"/>
        <end position="380"/>
    </location>
</feature>
<dbReference type="Proteomes" id="UP000095280">
    <property type="component" value="Unplaced"/>
</dbReference>
<accession>A0A1I8FL67</accession>
<name>A0A1I8FL67_9PLAT</name>
<evidence type="ECO:0000256" key="5">
    <source>
        <dbReference type="ARBA" id="ARBA00023136"/>
    </source>
</evidence>
<comment type="subcellular location">
    <subcellularLocation>
        <location evidence="1">Membrane</location>
        <topology evidence="1">Multi-pass membrane protein</topology>
    </subcellularLocation>
</comment>
<evidence type="ECO:0000256" key="2">
    <source>
        <dbReference type="ARBA" id="ARBA00006772"/>
    </source>
</evidence>
<comment type="similarity">
    <text evidence="2">Belongs to the SLC13A/DASS transporter (TC 2.A.47) family. NADC subfamily.</text>
</comment>
<evidence type="ECO:0000313" key="9">
    <source>
        <dbReference type="WBParaSite" id="maker-unitig_38869-snap-gene-0.2-mRNA-1"/>
    </source>
</evidence>
<reference evidence="9" key="1">
    <citation type="submission" date="2016-11" db="UniProtKB">
        <authorList>
            <consortium name="WormBaseParasite"/>
        </authorList>
    </citation>
    <scope>IDENTIFICATION</scope>
</reference>
<dbReference type="PANTHER" id="PTHR10283:SF82">
    <property type="entry name" value="SOLUTE CARRIER FAMILY 13 MEMBER 2"/>
    <property type="match status" value="1"/>
</dbReference>
<dbReference type="AlphaFoldDB" id="A0A1I8FL67"/>
<keyword evidence="8" id="KW-1185">Reference proteome</keyword>
<proteinExistence type="inferred from homology"/>
<evidence type="ECO:0000256" key="6">
    <source>
        <dbReference type="SAM" id="MobiDB-lite"/>
    </source>
</evidence>
<keyword evidence="3 7" id="KW-0812">Transmembrane</keyword>
<dbReference type="GO" id="GO:0005886">
    <property type="term" value="C:plasma membrane"/>
    <property type="evidence" value="ECO:0007669"/>
    <property type="project" value="TreeGrafter"/>
</dbReference>
<dbReference type="InterPro" id="IPR001898">
    <property type="entry name" value="SLC13A/DASS"/>
</dbReference>
<evidence type="ECO:0000256" key="3">
    <source>
        <dbReference type="ARBA" id="ARBA00022692"/>
    </source>
</evidence>
<organism evidence="8 9">
    <name type="scientific">Macrostomum lignano</name>
    <dbReference type="NCBI Taxonomy" id="282301"/>
    <lineage>
        <taxon>Eukaryota</taxon>
        <taxon>Metazoa</taxon>
        <taxon>Spiralia</taxon>
        <taxon>Lophotrochozoa</taxon>
        <taxon>Platyhelminthes</taxon>
        <taxon>Rhabditophora</taxon>
        <taxon>Macrostomorpha</taxon>
        <taxon>Macrostomida</taxon>
        <taxon>Macrostomidae</taxon>
        <taxon>Macrostomum</taxon>
    </lineage>
</organism>
<evidence type="ECO:0000256" key="1">
    <source>
        <dbReference type="ARBA" id="ARBA00004141"/>
    </source>
</evidence>
<dbReference type="GO" id="GO:0015556">
    <property type="term" value="F:C4-dicarboxylate transmembrane transporter activity"/>
    <property type="evidence" value="ECO:0007669"/>
    <property type="project" value="UniProtKB-ARBA"/>
</dbReference>
<feature type="compositionally biased region" description="Low complexity" evidence="6">
    <location>
        <begin position="247"/>
        <end position="257"/>
    </location>
</feature>
<feature type="transmembrane region" description="Helical" evidence="7">
    <location>
        <begin position="317"/>
        <end position="337"/>
    </location>
</feature>
<dbReference type="Pfam" id="PF00939">
    <property type="entry name" value="Na_sulph_symp"/>
    <property type="match status" value="1"/>
</dbReference>
<evidence type="ECO:0000256" key="4">
    <source>
        <dbReference type="ARBA" id="ARBA00022989"/>
    </source>
</evidence>
<evidence type="ECO:0000256" key="7">
    <source>
        <dbReference type="SAM" id="Phobius"/>
    </source>
</evidence>
<keyword evidence="4 7" id="KW-1133">Transmembrane helix</keyword>
<dbReference type="WBParaSite" id="maker-unitig_38869-snap-gene-0.2-mRNA-1">
    <property type="protein sequence ID" value="maker-unitig_38869-snap-gene-0.2-mRNA-1"/>
    <property type="gene ID" value="maker-unitig_38869-snap-gene-0.2"/>
</dbReference>
<dbReference type="GO" id="GO:0005310">
    <property type="term" value="F:dicarboxylic acid transmembrane transporter activity"/>
    <property type="evidence" value="ECO:0007669"/>
    <property type="project" value="UniProtKB-ARBA"/>
</dbReference>
<feature type="region of interest" description="Disordered" evidence="6">
    <location>
        <begin position="238"/>
        <end position="263"/>
    </location>
</feature>
<sequence length="484" mass="54109">GEQRMRPVRLNKQINARLRRHAEHGIEQPVTRSCMYFNSSPGSSFNNHAFSTMPETATCAQRPQRHLALEKNCLVFCLAPILFSRCRFWRRGRRRGGILKHLRAEDRQSNPERPAHPQDSNMLFIGGLMLAISVEFWNLSFRMAVLVLPGWSGVQPAGLLLGFMLPTLVHVHVDYLTHATAAMMLPIVDAVLQELMVYDQLRKAEAAQAAAMVPTGSRMSPLRCHWCVRLDGVSVEPKLDQSHSNGQQPSKQQQQQPAGSPCCSTFNSRRTLGMLTIAVAYSANYGGTPTLTGTRRILVLTTTIWQPTFGNKTPFNFGSWFLFAFPISISCLLLAWIHGCSSSSWDRAGSEVAQYEKLGPITFPEVSCIILFGATVLLWISRTGWSPLVHDKDQRRRHPSVRRCSMSILLFACCRREIRSRGGRRLNRATARPAKEDETAGAPQASTLLTWQAVPRAPALGHCHPAKWWLRSGQGHQGDRPATD</sequence>
<keyword evidence="5 7" id="KW-0472">Membrane</keyword>
<dbReference type="PANTHER" id="PTHR10283">
    <property type="entry name" value="SOLUTE CARRIER FAMILY 13 MEMBER"/>
    <property type="match status" value="1"/>
</dbReference>
<feature type="region of interest" description="Disordered" evidence="6">
    <location>
        <begin position="425"/>
        <end position="445"/>
    </location>
</feature>
<protein>
    <submittedName>
        <fullName evidence="9">PhoLip_ATPase_C domain-containing protein</fullName>
    </submittedName>
</protein>
<evidence type="ECO:0000313" key="8">
    <source>
        <dbReference type="Proteomes" id="UP000095280"/>
    </source>
</evidence>